<sequence>MLIWDQKHKQLLSHHCRNCPDPFFAPYSKDLPHVGCCSYSPVFTLFEIYKMVQANEKLFFWDRIYHNPYSTVKDYEIIVHAHVHPKFYEAKKGIGLSSKLEEEDFKLRFSVCQFFEDGKGCGLNPDFKNRVCRSFICPALEEQMEDSEKQLLEDHVKEIQAEVEGFLNVHETVLKQRGWTFVDHMEEIVDYLEKVTRR</sequence>
<keyword evidence="2" id="KW-1185">Reference proteome</keyword>
<dbReference type="EMBL" id="JAGGKT010000001">
    <property type="protein sequence ID" value="MBP1930274.1"/>
    <property type="molecule type" value="Genomic_DNA"/>
</dbReference>
<dbReference type="Proteomes" id="UP001519343">
    <property type="component" value="Unassembled WGS sequence"/>
</dbReference>
<name>A0ABS4GJ69_9BACL</name>
<comment type="caution">
    <text evidence="1">The sequence shown here is derived from an EMBL/GenBank/DDBJ whole genome shotgun (WGS) entry which is preliminary data.</text>
</comment>
<gene>
    <name evidence="1" type="ORF">J2Z37_000261</name>
</gene>
<dbReference type="RefSeq" id="WP_209808154.1">
    <property type="nucleotide sequence ID" value="NZ_JAGGKT010000001.1"/>
</dbReference>
<evidence type="ECO:0000313" key="1">
    <source>
        <dbReference type="EMBL" id="MBP1930274.1"/>
    </source>
</evidence>
<protein>
    <submittedName>
        <fullName evidence="1">Uncharacterized protein</fullName>
    </submittedName>
</protein>
<organism evidence="1 2">
    <name type="scientific">Ammoniphilus resinae</name>
    <dbReference type="NCBI Taxonomy" id="861532"/>
    <lineage>
        <taxon>Bacteria</taxon>
        <taxon>Bacillati</taxon>
        <taxon>Bacillota</taxon>
        <taxon>Bacilli</taxon>
        <taxon>Bacillales</taxon>
        <taxon>Paenibacillaceae</taxon>
        <taxon>Aneurinibacillus group</taxon>
        <taxon>Ammoniphilus</taxon>
    </lineage>
</organism>
<evidence type="ECO:0000313" key="2">
    <source>
        <dbReference type="Proteomes" id="UP001519343"/>
    </source>
</evidence>
<reference evidence="1 2" key="1">
    <citation type="submission" date="2021-03" db="EMBL/GenBank/DDBJ databases">
        <title>Genomic Encyclopedia of Type Strains, Phase IV (KMG-IV): sequencing the most valuable type-strain genomes for metagenomic binning, comparative biology and taxonomic classification.</title>
        <authorList>
            <person name="Goeker M."/>
        </authorList>
    </citation>
    <scope>NUCLEOTIDE SEQUENCE [LARGE SCALE GENOMIC DNA]</scope>
    <source>
        <strain evidence="1 2">DSM 24738</strain>
    </source>
</reference>
<proteinExistence type="predicted"/>
<accession>A0ABS4GJ69</accession>